<evidence type="ECO:0000313" key="1">
    <source>
        <dbReference type="EMBL" id="SFP63404.1"/>
    </source>
</evidence>
<name>A0A1I5RYA6_9FIRM</name>
<dbReference type="RefSeq" id="WP_074884886.1">
    <property type="nucleotide sequence ID" value="NZ_FOXO01000005.1"/>
</dbReference>
<dbReference type="EMBL" id="FOXO01000005">
    <property type="protein sequence ID" value="SFP63404.1"/>
    <property type="molecule type" value="Genomic_DNA"/>
</dbReference>
<organism evidence="1 2">
    <name type="scientific">Butyrivibrio proteoclasticus</name>
    <dbReference type="NCBI Taxonomy" id="43305"/>
    <lineage>
        <taxon>Bacteria</taxon>
        <taxon>Bacillati</taxon>
        <taxon>Bacillota</taxon>
        <taxon>Clostridia</taxon>
        <taxon>Lachnospirales</taxon>
        <taxon>Lachnospiraceae</taxon>
        <taxon>Butyrivibrio</taxon>
    </lineage>
</organism>
<reference evidence="2" key="1">
    <citation type="submission" date="2016-10" db="EMBL/GenBank/DDBJ databases">
        <authorList>
            <person name="Varghese N."/>
            <person name="Submissions S."/>
        </authorList>
    </citation>
    <scope>NUCLEOTIDE SEQUENCE [LARGE SCALE GENOMIC DNA]</scope>
    <source>
        <strain evidence="2">P18</strain>
    </source>
</reference>
<evidence type="ECO:0000313" key="2">
    <source>
        <dbReference type="Proteomes" id="UP000182624"/>
    </source>
</evidence>
<dbReference type="OrthoDB" id="3234570at2"/>
<keyword evidence="2" id="KW-1185">Reference proteome</keyword>
<protein>
    <submittedName>
        <fullName evidence="1">Uncharacterized protein</fullName>
    </submittedName>
</protein>
<sequence>MQFEYKNTRIEIEFEYVKENVWIPVKEAQGDAYSGIHFSDYDNQGTYSLVLEKRDKRLFYRVSFEAKYPTALRFKLRLAENSGEAFHVIPCNIFGNNNEPFVVPGEFPLLTNNNNRYFFCSPKWEFRADRAAMPISAVCTEQGILGMSVEPYSGEVHNGLLSELPDYIGVSLGYTNYPCTATCKRIPTPSTYDRAYKAETSGYIYFFEGSDRRLIHEIVRMEYEARHEEPCYKKTYKEAARGLLEAFVKVNWNKEEGEYTNVKCKPPLDMELKPWRNVVEIGWTGGGVLAYPLVLTREVLGNEADELLNEAMSGEKIIDRITDSFNEQSGLYNDIMTPIDGSNVNGWWSGFGLTKDCHCSYTNGSALHYILKTIRYLKLKGKPYDKRWLETALKVMDTVISLQREDGNYGYTYSVEKPKVLDWDGFAGCWFAAAGAYCYELTHDEKYLESADKALDYYYKDVRNLCCSGTPMDTWKSVDEEGNLSFIRASRIMHELTGNDKYLDYLKDGADYEFLWRYGYKTRPDFAPLKKEYSDWNSCGGSVTSVSNPHIHPMGAIVNEDILYLGNSLNDEYYRLRGQDGISWLMQTLELYPEKTGYGRYGVLSERWCPSDGLTVERYSDGRPYSSWFSYNLWAAADALENVCESFLRENGE</sequence>
<accession>A0A1I5RYA6</accession>
<dbReference type="Proteomes" id="UP000182624">
    <property type="component" value="Unassembled WGS sequence"/>
</dbReference>
<proteinExistence type="predicted"/>
<dbReference type="SUPFAM" id="SSF48208">
    <property type="entry name" value="Six-hairpin glycosidases"/>
    <property type="match status" value="2"/>
</dbReference>
<dbReference type="AlphaFoldDB" id="A0A1I5RYA6"/>
<gene>
    <name evidence="1" type="ORF">SAMN04487928_10523</name>
</gene>
<dbReference type="InterPro" id="IPR008928">
    <property type="entry name" value="6-hairpin_glycosidase_sf"/>
</dbReference>
<dbReference type="GO" id="GO:0005975">
    <property type="term" value="P:carbohydrate metabolic process"/>
    <property type="evidence" value="ECO:0007669"/>
    <property type="project" value="InterPro"/>
</dbReference>